<feature type="region of interest" description="Disordered" evidence="1">
    <location>
        <begin position="83"/>
        <end position="106"/>
    </location>
</feature>
<evidence type="ECO:0000259" key="2">
    <source>
        <dbReference type="Pfam" id="PF07727"/>
    </source>
</evidence>
<feature type="compositionally biased region" description="Basic and acidic residues" evidence="1">
    <location>
        <begin position="84"/>
        <end position="101"/>
    </location>
</feature>
<proteinExistence type="predicted"/>
<keyword evidence="4" id="KW-1185">Reference proteome</keyword>
<dbReference type="AlphaFoldDB" id="A0AA89BDL8"/>
<sequence>MHDGIVRTLTDVRHFPELRENLISLGTLNSNNCSYQVSGGVMRIMNDTLVVMKKEELIDARKDHAVREKVELEVRAADSLTKLCTDKEDSSHSTEENEKPQDQYVAESIEVEEPVTYKKAIKSMELVQWRVAISEEMESLYENQTWELVKLSMGQKIVDCKWVYKKEGIPKMEDARYKARLVAKGFT</sequence>
<feature type="domain" description="Reverse transcriptase Ty1/copia-type" evidence="2">
    <location>
        <begin position="143"/>
        <end position="186"/>
    </location>
</feature>
<gene>
    <name evidence="3" type="ORF">RJ639_029248</name>
</gene>
<accession>A0AA89BDL8</accession>
<dbReference type="EMBL" id="JAVXUP010000076">
    <property type="protein sequence ID" value="KAK3039449.1"/>
    <property type="molecule type" value="Genomic_DNA"/>
</dbReference>
<organism evidence="3 4">
    <name type="scientific">Escallonia herrerae</name>
    <dbReference type="NCBI Taxonomy" id="1293975"/>
    <lineage>
        <taxon>Eukaryota</taxon>
        <taxon>Viridiplantae</taxon>
        <taxon>Streptophyta</taxon>
        <taxon>Embryophyta</taxon>
        <taxon>Tracheophyta</taxon>
        <taxon>Spermatophyta</taxon>
        <taxon>Magnoliopsida</taxon>
        <taxon>eudicotyledons</taxon>
        <taxon>Gunneridae</taxon>
        <taxon>Pentapetalae</taxon>
        <taxon>asterids</taxon>
        <taxon>campanulids</taxon>
        <taxon>Escalloniales</taxon>
        <taxon>Escalloniaceae</taxon>
        <taxon>Escallonia</taxon>
    </lineage>
</organism>
<dbReference type="InterPro" id="IPR013103">
    <property type="entry name" value="RVT_2"/>
</dbReference>
<protein>
    <recommendedName>
        <fullName evidence="2">Reverse transcriptase Ty1/copia-type domain-containing protein</fullName>
    </recommendedName>
</protein>
<evidence type="ECO:0000313" key="3">
    <source>
        <dbReference type="EMBL" id="KAK3039449.1"/>
    </source>
</evidence>
<evidence type="ECO:0000313" key="4">
    <source>
        <dbReference type="Proteomes" id="UP001188597"/>
    </source>
</evidence>
<evidence type="ECO:0000256" key="1">
    <source>
        <dbReference type="SAM" id="MobiDB-lite"/>
    </source>
</evidence>
<name>A0AA89BDL8_9ASTE</name>
<comment type="caution">
    <text evidence="3">The sequence shown here is derived from an EMBL/GenBank/DDBJ whole genome shotgun (WGS) entry which is preliminary data.</text>
</comment>
<dbReference type="Pfam" id="PF07727">
    <property type="entry name" value="RVT_2"/>
    <property type="match status" value="1"/>
</dbReference>
<reference evidence="3" key="1">
    <citation type="submission" date="2022-12" db="EMBL/GenBank/DDBJ databases">
        <title>Draft genome assemblies for two species of Escallonia (Escalloniales).</title>
        <authorList>
            <person name="Chanderbali A."/>
            <person name="Dervinis C."/>
            <person name="Anghel I."/>
            <person name="Soltis D."/>
            <person name="Soltis P."/>
            <person name="Zapata F."/>
        </authorList>
    </citation>
    <scope>NUCLEOTIDE SEQUENCE</scope>
    <source>
        <strain evidence="3">UCBG64.0493</strain>
        <tissue evidence="3">Leaf</tissue>
    </source>
</reference>
<dbReference type="Proteomes" id="UP001188597">
    <property type="component" value="Unassembled WGS sequence"/>
</dbReference>